<accession>A0A255YF28</accession>
<feature type="domain" description="Acyl-CoA dehydrogenase/oxidase C-terminal" evidence="11">
    <location>
        <begin position="283"/>
        <end position="451"/>
    </location>
</feature>
<comment type="caution">
    <text evidence="15">The sequence shown here is derived from an EMBL/GenBank/DDBJ whole genome shotgun (WGS) entry which is preliminary data.</text>
</comment>
<dbReference type="SUPFAM" id="SSF47203">
    <property type="entry name" value="Acyl-CoA dehydrogenase C-terminal domain-like"/>
    <property type="match status" value="1"/>
</dbReference>
<evidence type="ECO:0000256" key="5">
    <source>
        <dbReference type="ARBA" id="ARBA00023002"/>
    </source>
</evidence>
<dbReference type="PANTHER" id="PTHR42803:SF1">
    <property type="entry name" value="BROAD-SPECIFICITY LINEAR ACYL-COA DEHYDROGENASE FADE5"/>
    <property type="match status" value="1"/>
</dbReference>
<dbReference type="InterPro" id="IPR052166">
    <property type="entry name" value="Diverse_Acyl-CoA_DH"/>
</dbReference>
<dbReference type="InterPro" id="IPR046373">
    <property type="entry name" value="Acyl-CoA_Oxase/DH_mid-dom_sf"/>
</dbReference>
<evidence type="ECO:0000256" key="1">
    <source>
        <dbReference type="ARBA" id="ARBA00001974"/>
    </source>
</evidence>
<dbReference type="OrthoDB" id="9807883at2"/>
<evidence type="ECO:0000256" key="6">
    <source>
        <dbReference type="ARBA" id="ARBA00051388"/>
    </source>
</evidence>
<dbReference type="InterPro" id="IPR013786">
    <property type="entry name" value="AcylCoA_DH/ox_N"/>
</dbReference>
<dbReference type="Gene3D" id="1.20.140.10">
    <property type="entry name" value="Butyryl-CoA Dehydrogenase, subunit A, domain 3"/>
    <property type="match status" value="1"/>
</dbReference>
<dbReference type="GO" id="GO:0016627">
    <property type="term" value="F:oxidoreductase activity, acting on the CH-CH group of donors"/>
    <property type="evidence" value="ECO:0007669"/>
    <property type="project" value="InterPro"/>
</dbReference>
<evidence type="ECO:0000256" key="10">
    <source>
        <dbReference type="RuleBase" id="RU362125"/>
    </source>
</evidence>
<evidence type="ECO:0000256" key="9">
    <source>
        <dbReference type="ARBA" id="ARBA00069043"/>
    </source>
</evidence>
<evidence type="ECO:0000259" key="13">
    <source>
        <dbReference type="Pfam" id="PF02771"/>
    </source>
</evidence>
<feature type="domain" description="Acyl-CoA dehydrogenase/oxidase N-terminal" evidence="13">
    <location>
        <begin position="80"/>
        <end position="157"/>
    </location>
</feature>
<dbReference type="EMBL" id="NOXT01000115">
    <property type="protein sequence ID" value="OYQ27070.1"/>
    <property type="molecule type" value="Genomic_DNA"/>
</dbReference>
<comment type="function">
    <text evidence="7">Involved in the assimilation of dimethylsulphoniopropionate (DMSP), an important compound in the fixation of carbon in marine phytoplankton, by mediating the conversion of 3-(methylthio)propanoyl-CoA (MMPA-CoA) to 3-(methylthio)acryloyl-CoA (MTA-CoA).</text>
</comment>
<dbReference type="AlphaFoldDB" id="A0A255YF28"/>
<dbReference type="SUPFAM" id="SSF56645">
    <property type="entry name" value="Acyl-CoA dehydrogenase NM domain-like"/>
    <property type="match status" value="1"/>
</dbReference>
<evidence type="ECO:0000256" key="7">
    <source>
        <dbReference type="ARBA" id="ARBA00058683"/>
    </source>
</evidence>
<dbReference type="EC" id="1.3.99.41" evidence="8"/>
<keyword evidence="5 10" id="KW-0560">Oxidoreductase</keyword>
<dbReference type="Pfam" id="PF00441">
    <property type="entry name" value="Acyl-CoA_dh_1"/>
    <property type="match status" value="1"/>
</dbReference>
<keyword evidence="4 10" id="KW-0274">FAD</keyword>
<keyword evidence="3 10" id="KW-0285">Flavoprotein</keyword>
<dbReference type="FunFam" id="2.40.110.10:FF:000031">
    <property type="entry name" value="Acyl-CoA dehydrogenase, putative"/>
    <property type="match status" value="1"/>
</dbReference>
<dbReference type="Proteomes" id="UP000216991">
    <property type="component" value="Unassembled WGS sequence"/>
</dbReference>
<evidence type="ECO:0000256" key="8">
    <source>
        <dbReference type="ARBA" id="ARBA00066694"/>
    </source>
</evidence>
<name>A0A255YF28_9SPHN</name>
<reference evidence="15 16" key="1">
    <citation type="submission" date="2017-07" db="EMBL/GenBank/DDBJ databases">
        <title>Sandarakinorhabdus cyanobacteriorum sp. nov., a novel bacterium isolated from cyanobacterial aggregates in a eutrophic lake.</title>
        <authorList>
            <person name="Cai H."/>
        </authorList>
    </citation>
    <scope>NUCLEOTIDE SEQUENCE [LARGE SCALE GENOMIC DNA]</scope>
    <source>
        <strain evidence="15 16">TH057</strain>
    </source>
</reference>
<dbReference type="InterPro" id="IPR009075">
    <property type="entry name" value="AcylCo_DH/oxidase_C"/>
</dbReference>
<sequence>MPFYRAPVKDTLFVLEAVAGLYNQSHVPGFEAVSPDLVEAVLNEGGKFCAEVLAPLNLPGDQQGCTRHPDGSVTAPDGFKAAYKAFCDGGWGGLIASEHHGGQGLPYTIGAVMQEFIAASNMAFGMYPGLSEGAQAAIEVVGSPEQKAKWLPNMVQGRWTGTMNLTEPHCGTDLGLIRTRAEPNADGSYAITGTKIFISAGEHDLSENIIHLVLAKTPGAPDSVKGISLFIVPKFIVHDDGSLGARNAVSCGSIEHKMGIHGNATCVMNYDGATGYMLGEEMKGLAAMFIMMNAARLGVGIQGLAQADAAYQNAVEYAKGRLQGRSLTGPKNPEGKADPIIVHPDVRRMLMDARAFTEAMRALVLWGAIRVDLSRKAPDAAEREMADNLISLLTPVIKGYGTDRGYEVATNCQQVLGGHGYIAEWGMEQFVRDARIAMIYEGTNGIQALDLVGRKLGAKGGRGTQAWLSLVGSDLAAAAADDRLAFLTAPLGKALADVQAGIMWLLQNGMANPDNAGAGATAFMRMLGHAALGHMWLKMAMASQAALDAGTTDPDFHTAKLITARYFAARVLPETASLRAQLEAGADVVMALPEAMF</sequence>
<dbReference type="InterPro" id="IPR025878">
    <property type="entry name" value="Acyl-CoA_dh-like_C_dom"/>
</dbReference>
<comment type="cofactor">
    <cofactor evidence="1 10">
        <name>FAD</name>
        <dbReference type="ChEBI" id="CHEBI:57692"/>
    </cofactor>
</comment>
<evidence type="ECO:0000256" key="2">
    <source>
        <dbReference type="ARBA" id="ARBA00009347"/>
    </source>
</evidence>
<comment type="catalytic activity">
    <reaction evidence="6">
        <text>3-(methylsulfanyl)propanoyl-CoA + oxidized [electron-transfer flavoprotein] + H(+) = 3-(methylsulfanyl)acryloyl-CoA + reduced [electron-transfer flavoprotein]</text>
        <dbReference type="Rhea" id="RHEA:52612"/>
        <dbReference type="Rhea" id="RHEA-COMP:10685"/>
        <dbReference type="Rhea" id="RHEA-COMP:10686"/>
        <dbReference type="ChEBI" id="CHEBI:15378"/>
        <dbReference type="ChEBI" id="CHEBI:57692"/>
        <dbReference type="ChEBI" id="CHEBI:58307"/>
        <dbReference type="ChEBI" id="CHEBI:82815"/>
        <dbReference type="ChEBI" id="CHEBI:84994"/>
        <dbReference type="EC" id="1.3.99.41"/>
    </reaction>
    <physiologicalReaction direction="left-to-right" evidence="6">
        <dbReference type="Rhea" id="RHEA:52613"/>
    </physiologicalReaction>
</comment>
<organism evidence="15 16">
    <name type="scientific">Sandarakinorhabdus cyanobacteriorum</name>
    <dbReference type="NCBI Taxonomy" id="1981098"/>
    <lineage>
        <taxon>Bacteria</taxon>
        <taxon>Pseudomonadati</taxon>
        <taxon>Pseudomonadota</taxon>
        <taxon>Alphaproteobacteria</taxon>
        <taxon>Sphingomonadales</taxon>
        <taxon>Sphingosinicellaceae</taxon>
        <taxon>Sandarakinorhabdus</taxon>
    </lineage>
</organism>
<evidence type="ECO:0000313" key="15">
    <source>
        <dbReference type="EMBL" id="OYQ27070.1"/>
    </source>
</evidence>
<dbReference type="Gene3D" id="2.40.110.10">
    <property type="entry name" value="Butyryl-CoA Dehydrogenase, subunit A, domain 2"/>
    <property type="match status" value="1"/>
</dbReference>
<dbReference type="InterPro" id="IPR036250">
    <property type="entry name" value="AcylCo_DH-like_C"/>
</dbReference>
<evidence type="ECO:0000259" key="11">
    <source>
        <dbReference type="Pfam" id="PF00441"/>
    </source>
</evidence>
<evidence type="ECO:0000259" key="12">
    <source>
        <dbReference type="Pfam" id="PF02770"/>
    </source>
</evidence>
<keyword evidence="16" id="KW-1185">Reference proteome</keyword>
<dbReference type="InterPro" id="IPR009100">
    <property type="entry name" value="AcylCoA_DH/oxidase_NM_dom_sf"/>
</dbReference>
<dbReference type="GO" id="GO:0050660">
    <property type="term" value="F:flavin adenine dinucleotide binding"/>
    <property type="evidence" value="ECO:0007669"/>
    <property type="project" value="InterPro"/>
</dbReference>
<dbReference type="RefSeq" id="WP_094474121.1">
    <property type="nucleotide sequence ID" value="NZ_NOXT01000115.1"/>
</dbReference>
<gene>
    <name evidence="15" type="ORF">CHU93_11195</name>
</gene>
<feature type="domain" description="Acetyl-CoA dehydrogenase-like C-terminal" evidence="14">
    <location>
        <begin position="476"/>
        <end position="593"/>
    </location>
</feature>
<evidence type="ECO:0000256" key="4">
    <source>
        <dbReference type="ARBA" id="ARBA00022827"/>
    </source>
</evidence>
<evidence type="ECO:0000256" key="3">
    <source>
        <dbReference type="ARBA" id="ARBA00022630"/>
    </source>
</evidence>
<dbReference type="Pfam" id="PF12806">
    <property type="entry name" value="Acyl-CoA_dh_C"/>
    <property type="match status" value="1"/>
</dbReference>
<dbReference type="PANTHER" id="PTHR42803">
    <property type="entry name" value="ACYL-COA DEHYDROGENASE"/>
    <property type="match status" value="1"/>
</dbReference>
<comment type="similarity">
    <text evidence="2 10">Belongs to the acyl-CoA dehydrogenase family.</text>
</comment>
<dbReference type="InterPro" id="IPR006091">
    <property type="entry name" value="Acyl-CoA_Oxase/DH_mid-dom"/>
</dbReference>
<feature type="domain" description="Acyl-CoA oxidase/dehydrogenase middle" evidence="12">
    <location>
        <begin position="163"/>
        <end position="271"/>
    </location>
</feature>
<protein>
    <recommendedName>
        <fullName evidence="9">3-methylmercaptopropionyl-CoA dehydrogenase</fullName>
        <ecNumber evidence="8">1.3.99.41</ecNumber>
    </recommendedName>
</protein>
<evidence type="ECO:0000259" key="14">
    <source>
        <dbReference type="Pfam" id="PF12806"/>
    </source>
</evidence>
<proteinExistence type="inferred from homology"/>
<dbReference type="Gene3D" id="1.10.540.10">
    <property type="entry name" value="Acyl-CoA dehydrogenase/oxidase, N-terminal domain"/>
    <property type="match status" value="1"/>
</dbReference>
<dbReference type="Pfam" id="PF02771">
    <property type="entry name" value="Acyl-CoA_dh_N"/>
    <property type="match status" value="1"/>
</dbReference>
<dbReference type="Pfam" id="PF02770">
    <property type="entry name" value="Acyl-CoA_dh_M"/>
    <property type="match status" value="1"/>
</dbReference>
<dbReference type="InterPro" id="IPR037069">
    <property type="entry name" value="AcylCoA_DH/ox_N_sf"/>
</dbReference>
<evidence type="ECO:0000313" key="16">
    <source>
        <dbReference type="Proteomes" id="UP000216991"/>
    </source>
</evidence>